<feature type="domain" description="SWIM-type" evidence="6">
    <location>
        <begin position="529"/>
        <end position="567"/>
    </location>
</feature>
<dbReference type="InterPro" id="IPR058778">
    <property type="entry name" value="HTH_FAR1-11-like"/>
</dbReference>
<dbReference type="InterPro" id="IPR006564">
    <property type="entry name" value="Znf_PMZ"/>
</dbReference>
<dbReference type="PANTHER" id="PTHR47718:SF9">
    <property type="entry name" value="PROTEIN FAR1-RELATED SEQUENCE"/>
    <property type="match status" value="1"/>
</dbReference>
<dbReference type="Pfam" id="PF10551">
    <property type="entry name" value="MULE"/>
    <property type="match status" value="1"/>
</dbReference>
<dbReference type="PROSITE" id="PS50966">
    <property type="entry name" value="ZF_SWIM"/>
    <property type="match status" value="1"/>
</dbReference>
<keyword evidence="1" id="KW-0479">Metal-binding</keyword>
<evidence type="ECO:0000256" key="3">
    <source>
        <dbReference type="ARBA" id="ARBA00022833"/>
    </source>
</evidence>
<dbReference type="InterPro" id="IPR018289">
    <property type="entry name" value="MULE_transposase_dom"/>
</dbReference>
<evidence type="ECO:0000313" key="9">
    <source>
        <dbReference type="Proteomes" id="UP001633002"/>
    </source>
</evidence>
<evidence type="ECO:0000313" key="7">
    <source>
        <dbReference type="EMBL" id="KAL3675083.1"/>
    </source>
</evidence>
<protein>
    <recommendedName>
        <fullName evidence="6">SWIM-type domain-containing protein</fullName>
    </recommendedName>
</protein>
<proteinExistence type="predicted"/>
<keyword evidence="9" id="KW-1185">Reference proteome</keyword>
<organism evidence="8 9">
    <name type="scientific">Riccia sorocarpa</name>
    <dbReference type="NCBI Taxonomy" id="122646"/>
    <lineage>
        <taxon>Eukaryota</taxon>
        <taxon>Viridiplantae</taxon>
        <taxon>Streptophyta</taxon>
        <taxon>Embryophyta</taxon>
        <taxon>Marchantiophyta</taxon>
        <taxon>Marchantiopsida</taxon>
        <taxon>Marchantiidae</taxon>
        <taxon>Marchantiales</taxon>
        <taxon>Ricciaceae</taxon>
        <taxon>Riccia</taxon>
    </lineage>
</organism>
<gene>
    <name evidence="7" type="ORF">R1sor_025031</name>
    <name evidence="8" type="ORF">R1sor_027332</name>
</gene>
<dbReference type="Pfam" id="PF03101">
    <property type="entry name" value="FAR1"/>
    <property type="match status" value="1"/>
</dbReference>
<keyword evidence="3" id="KW-0862">Zinc</keyword>
<feature type="region of interest" description="Disordered" evidence="5">
    <location>
        <begin position="778"/>
        <end position="808"/>
    </location>
</feature>
<reference evidence="8 9" key="1">
    <citation type="submission" date="2024-09" db="EMBL/GenBank/DDBJ databases">
        <title>Chromosome-scale assembly of Riccia sorocarpa.</title>
        <authorList>
            <person name="Paukszto L."/>
        </authorList>
    </citation>
    <scope>NUCLEOTIDE SEQUENCE [LARGE SCALE GENOMIC DNA]</scope>
    <source>
        <strain evidence="8">LP-2024</strain>
        <tissue evidence="8">Aerial parts of the thallus</tissue>
    </source>
</reference>
<sequence length="808" mass="91375">MAELSTSCSSLKEDDVGEVPEDLVNQSFASEKAAVHFYSSYAAGKGFSVRLDELRKLQNGTIRSRDVVCHRQGQPPEKRQVTLEKALAGKRNNRLSTRCGCQAMIRIVREVTNGEVTNGVEEWIIMVHVKEHNHSLLSAEEVLSLAAFRYITPEDGDRIKLLRRAGIKVSDILNVLRLEKGEALNFNAQDVRNFIRKEAVNYQEATGIHDATELLKILKQKGEKDTSFFYDFTVDEDGRLENILWIPGCAKRIAATFADVVVFDTTYRLNRYHMPFGCFVAVNNHGQSVVLGGTLMRSETSESFQWIFQAWCTGIGRTPDSIMTDQDRAMKDAICTVMPRTKHAFCLWHITQKFSSWFSFKLRDTFGDFMKDFHSIIQVETAQEFGELWFTVMDKYQLGDDKHILDLFQLKEFWCPVFLRRHFFAGMLTTQRSESLNALMDYFMNAQTRLYEFIEAFDRVIVSRLEAVAVADLRDKMGTHRSVTSTKFEEKAFSLLTTYAFKLFKEQLVLSLEYVVEGGYVSHHEHSDKKRTVNWDPETQTIQCSCLYFEFTGILCRHSLRALVHYNVIELSDEYFPRRWCKGAVEMSTSVEGRRISASEADIWKRKFISKAKAVGECGASSPDLRAKLEADLDSMHQYAFGGVADSEEPRKDFPTIRGKRVLVSAAPCSSTLGSSVLVDKTNLTESSVMVENPPICVTKGRPKSNRLQSTVDKVCKVTSRTCRGCGEKVNHDKRNCPVLLAEKKRDTDRKENEALLQYLKRSVSPAGLDAGTLANLIKASGPSTEKGNHKPDSSSNGSSHSGIRRSS</sequence>
<accession>A0ABD3GG20</accession>
<evidence type="ECO:0000259" key="6">
    <source>
        <dbReference type="PROSITE" id="PS50966"/>
    </source>
</evidence>
<name>A0ABD3GG20_9MARC</name>
<evidence type="ECO:0000256" key="4">
    <source>
        <dbReference type="PROSITE-ProRule" id="PRU00325"/>
    </source>
</evidence>
<dbReference type="AlphaFoldDB" id="A0ABD3GG20"/>
<evidence type="ECO:0000256" key="2">
    <source>
        <dbReference type="ARBA" id="ARBA00022771"/>
    </source>
</evidence>
<keyword evidence="2 4" id="KW-0863">Zinc-finger</keyword>
<dbReference type="Pfam" id="PF04434">
    <property type="entry name" value="SWIM"/>
    <property type="match status" value="1"/>
</dbReference>
<dbReference type="EMBL" id="JBJQOH010000008">
    <property type="protein sequence ID" value="KAL3677384.1"/>
    <property type="molecule type" value="Genomic_DNA"/>
</dbReference>
<dbReference type="Proteomes" id="UP001633002">
    <property type="component" value="Unassembled WGS sequence"/>
</dbReference>
<dbReference type="EMBL" id="JBJQOH010000008">
    <property type="protein sequence ID" value="KAL3675083.1"/>
    <property type="molecule type" value="Genomic_DNA"/>
</dbReference>
<dbReference type="SMART" id="SM00575">
    <property type="entry name" value="ZnF_PMZ"/>
    <property type="match status" value="1"/>
</dbReference>
<comment type="caution">
    <text evidence="8">The sequence shown here is derived from an EMBL/GenBank/DDBJ whole genome shotgun (WGS) entry which is preliminary data.</text>
</comment>
<dbReference type="Pfam" id="PF26175">
    <property type="entry name" value="HTH_FAR1"/>
    <property type="match status" value="1"/>
</dbReference>
<dbReference type="PANTHER" id="PTHR47718">
    <property type="entry name" value="OS01G0519700 PROTEIN"/>
    <property type="match status" value="1"/>
</dbReference>
<dbReference type="InterPro" id="IPR007527">
    <property type="entry name" value="Znf_SWIM"/>
</dbReference>
<evidence type="ECO:0000313" key="8">
    <source>
        <dbReference type="EMBL" id="KAL3677384.1"/>
    </source>
</evidence>
<evidence type="ECO:0000256" key="5">
    <source>
        <dbReference type="SAM" id="MobiDB-lite"/>
    </source>
</evidence>
<dbReference type="InterPro" id="IPR004330">
    <property type="entry name" value="FAR1_DNA_bnd_dom"/>
</dbReference>
<dbReference type="GO" id="GO:0008270">
    <property type="term" value="F:zinc ion binding"/>
    <property type="evidence" value="ECO:0007669"/>
    <property type="project" value="UniProtKB-KW"/>
</dbReference>
<evidence type="ECO:0000256" key="1">
    <source>
        <dbReference type="ARBA" id="ARBA00022723"/>
    </source>
</evidence>